<protein>
    <submittedName>
        <fullName evidence="1">Uncharacterized protein</fullName>
    </submittedName>
</protein>
<dbReference type="Proteomes" id="UP000677082">
    <property type="component" value="Unassembled WGS sequence"/>
</dbReference>
<evidence type="ECO:0000313" key="2">
    <source>
        <dbReference type="Proteomes" id="UP000677082"/>
    </source>
</evidence>
<dbReference type="RefSeq" id="WP_213006056.1">
    <property type="nucleotide sequence ID" value="NZ_BOQN01000023.1"/>
</dbReference>
<reference evidence="1 2" key="1">
    <citation type="submission" date="2021-03" db="EMBL/GenBank/DDBJ databases">
        <title>Whole genome shotgun sequence of Actinoplanes toevensis NBRC 105298.</title>
        <authorList>
            <person name="Komaki H."/>
            <person name="Tamura T."/>
        </authorList>
    </citation>
    <scope>NUCLEOTIDE SEQUENCE [LARGE SCALE GENOMIC DNA]</scope>
    <source>
        <strain evidence="1 2">NBRC 105298</strain>
    </source>
</reference>
<name>A0A919W4H4_9ACTN</name>
<sequence length="67" mass="7122">MVCEVTAETAEDAFDAAAELIDNAVRATDTGTAIDIAFDTREDQRATPGGVDTNAVITDWVDHHLST</sequence>
<dbReference type="EMBL" id="BOQN01000023">
    <property type="protein sequence ID" value="GIM90108.1"/>
    <property type="molecule type" value="Genomic_DNA"/>
</dbReference>
<accession>A0A919W4H4</accession>
<proteinExistence type="predicted"/>
<dbReference type="AlphaFoldDB" id="A0A919W4H4"/>
<comment type="caution">
    <text evidence="1">The sequence shown here is derived from an EMBL/GenBank/DDBJ whole genome shotgun (WGS) entry which is preliminary data.</text>
</comment>
<keyword evidence="2" id="KW-1185">Reference proteome</keyword>
<evidence type="ECO:0000313" key="1">
    <source>
        <dbReference type="EMBL" id="GIM90108.1"/>
    </source>
</evidence>
<organism evidence="1 2">
    <name type="scientific">Paractinoplanes toevensis</name>
    <dbReference type="NCBI Taxonomy" id="571911"/>
    <lineage>
        <taxon>Bacteria</taxon>
        <taxon>Bacillati</taxon>
        <taxon>Actinomycetota</taxon>
        <taxon>Actinomycetes</taxon>
        <taxon>Micromonosporales</taxon>
        <taxon>Micromonosporaceae</taxon>
        <taxon>Paractinoplanes</taxon>
    </lineage>
</organism>
<gene>
    <name evidence="1" type="ORF">Ato02nite_019010</name>
</gene>